<sequence>MRFFTLTLAALLAGFASAFCSPGETSCGAGAAANTIMVCGEDGIAKPVTTCSNGQTCQNVGADNGPTCA</sequence>
<keyword evidence="1" id="KW-0732">Signal</keyword>
<dbReference type="Proteomes" id="UP000054771">
    <property type="component" value="Unassembled WGS sequence"/>
</dbReference>
<protein>
    <submittedName>
        <fullName evidence="2">Uncharacterized protein</fullName>
    </submittedName>
</protein>
<name>A0A0U5GAY8_ASPCI</name>
<proteinExistence type="predicted"/>
<dbReference type="OMA" id="NTIMVCG"/>
<feature type="chain" id="PRO_5006857696" evidence="1">
    <location>
        <begin position="19"/>
        <end position="69"/>
    </location>
</feature>
<dbReference type="OrthoDB" id="4463379at2759"/>
<evidence type="ECO:0000256" key="1">
    <source>
        <dbReference type="SAM" id="SignalP"/>
    </source>
</evidence>
<evidence type="ECO:0000313" key="3">
    <source>
        <dbReference type="Proteomes" id="UP000054771"/>
    </source>
</evidence>
<reference evidence="3" key="1">
    <citation type="journal article" date="2016" name="Genome Announc.">
        <title>Draft genome sequences of fungus Aspergillus calidoustus.</title>
        <authorList>
            <person name="Horn F."/>
            <person name="Linde J."/>
            <person name="Mattern D.J."/>
            <person name="Walther G."/>
            <person name="Guthke R."/>
            <person name="Scherlach K."/>
            <person name="Martin K."/>
            <person name="Brakhage A.A."/>
            <person name="Petzke L."/>
            <person name="Valiante V."/>
        </authorList>
    </citation>
    <scope>NUCLEOTIDE SEQUENCE [LARGE SCALE GENOMIC DNA]</scope>
    <source>
        <strain evidence="3">SF006504</strain>
    </source>
</reference>
<evidence type="ECO:0000313" key="2">
    <source>
        <dbReference type="EMBL" id="CEL09313.1"/>
    </source>
</evidence>
<dbReference type="AlphaFoldDB" id="A0A0U5GAY8"/>
<gene>
    <name evidence="2" type="ORF">ASPCAL12451</name>
</gene>
<organism evidence="2 3">
    <name type="scientific">Aspergillus calidoustus</name>
    <dbReference type="NCBI Taxonomy" id="454130"/>
    <lineage>
        <taxon>Eukaryota</taxon>
        <taxon>Fungi</taxon>
        <taxon>Dikarya</taxon>
        <taxon>Ascomycota</taxon>
        <taxon>Pezizomycotina</taxon>
        <taxon>Eurotiomycetes</taxon>
        <taxon>Eurotiomycetidae</taxon>
        <taxon>Eurotiales</taxon>
        <taxon>Aspergillaceae</taxon>
        <taxon>Aspergillus</taxon>
        <taxon>Aspergillus subgen. Nidulantes</taxon>
    </lineage>
</organism>
<feature type="signal peptide" evidence="1">
    <location>
        <begin position="1"/>
        <end position="18"/>
    </location>
</feature>
<accession>A0A0U5GAY8</accession>
<keyword evidence="3" id="KW-1185">Reference proteome</keyword>
<dbReference type="EMBL" id="CDMC01000013">
    <property type="protein sequence ID" value="CEL09313.1"/>
    <property type="molecule type" value="Genomic_DNA"/>
</dbReference>